<name>A0ACC1KGW3_9FUNG</name>
<evidence type="ECO:0000313" key="1">
    <source>
        <dbReference type="EMBL" id="KAJ2789636.1"/>
    </source>
</evidence>
<proteinExistence type="predicted"/>
<dbReference type="EMBL" id="JANBUK010000525">
    <property type="protein sequence ID" value="KAJ2789636.1"/>
    <property type="molecule type" value="Genomic_DNA"/>
</dbReference>
<reference evidence="1" key="1">
    <citation type="submission" date="2022-07" db="EMBL/GenBank/DDBJ databases">
        <title>Phylogenomic reconstructions and comparative analyses of Kickxellomycotina fungi.</title>
        <authorList>
            <person name="Reynolds N.K."/>
            <person name="Stajich J.E."/>
            <person name="Barry K."/>
            <person name="Grigoriev I.V."/>
            <person name="Crous P."/>
            <person name="Smith M.E."/>
        </authorList>
    </citation>
    <scope>NUCLEOTIDE SEQUENCE</scope>
    <source>
        <strain evidence="1">BCRC 34191</strain>
    </source>
</reference>
<keyword evidence="2" id="KW-1185">Reference proteome</keyword>
<organism evidence="1 2">
    <name type="scientific">Coemansia linderi</name>
    <dbReference type="NCBI Taxonomy" id="2663919"/>
    <lineage>
        <taxon>Eukaryota</taxon>
        <taxon>Fungi</taxon>
        <taxon>Fungi incertae sedis</taxon>
        <taxon>Zoopagomycota</taxon>
        <taxon>Kickxellomycotina</taxon>
        <taxon>Kickxellomycetes</taxon>
        <taxon>Kickxellales</taxon>
        <taxon>Kickxellaceae</taxon>
        <taxon>Coemansia</taxon>
    </lineage>
</organism>
<gene>
    <name evidence="1" type="ORF">GGI18_002285</name>
</gene>
<comment type="caution">
    <text evidence="1">The sequence shown here is derived from an EMBL/GenBank/DDBJ whole genome shotgun (WGS) entry which is preliminary data.</text>
</comment>
<sequence length="522" mass="56850">MVGRTVGEKSGGGKGFSLFSAFNGLFERARSSAEKESQRLFTSPTPGTRVAKERRLDRSGGERVTESLMHEQHASNDDDAAAADNVGSLDAIDASAPTPGTMSKRKRSERRPPSPVLDEYTESPKRIRVGATDSHVSHSAALDAATTSPDPNELDTSAFESRAMPQPEYDVYDERDFGVERHRVGLAPDSSGHDLEADGSAFSTLPVALQRTSTVSTAVSDSTYRLRNDASMPHMRDSEHATGRRAETSSYYHSTAQRPSGMPVEKLELPIRQVPTIAEPSPVVERGRLEKVERELHRLKKIIASLLPDELNDDDLRSVYGDLDQHQPRRLSSDDIIMQLMKTRLGAAAQLSSRYSGSPSMRDRESFLNLPPSPTSNSPTNYGLSASSMPPPSAPPPPPLAPPPPSLVSAAALLAGRSNLYRSQEDSGRPRSVASLLRRDSVASSTASSMLGDYAPMHSATVRRLRADLRPVPLKPQTPLLQKKQAPPPPPHKDPGVMTKLLEEMKHHKLRAVAKPKDMVTH</sequence>
<evidence type="ECO:0000313" key="2">
    <source>
        <dbReference type="Proteomes" id="UP001140066"/>
    </source>
</evidence>
<dbReference type="Proteomes" id="UP001140066">
    <property type="component" value="Unassembled WGS sequence"/>
</dbReference>
<protein>
    <submittedName>
        <fullName evidence="1">Uncharacterized protein</fullName>
    </submittedName>
</protein>
<accession>A0ACC1KGW3</accession>